<proteinExistence type="predicted"/>
<dbReference type="EMBL" id="AFAR01000112">
    <property type="protein sequence ID" value="EGF28127.1"/>
    <property type="molecule type" value="Genomic_DNA"/>
</dbReference>
<evidence type="ECO:0000313" key="1">
    <source>
        <dbReference type="EMBL" id="EGF28127.1"/>
    </source>
</evidence>
<dbReference type="PATRIC" id="fig|991778.3.peg.2002"/>
<dbReference type="Proteomes" id="UP000006222">
    <property type="component" value="Unassembled WGS sequence"/>
</dbReference>
<accession>F2AQB7</accession>
<name>F2AQB7_RHOBT</name>
<sequence length="92" mass="10560">MLQYSLPMLKPQRRNSNGGQTAELLLKTKTEVAQAFSSVAGDTRATDSLILGVAIRRMRSKVWERLFDGYRRRNELHHIDHKFCTNGRGRDS</sequence>
<reference evidence="1 2" key="1">
    <citation type="journal article" date="2013" name="Mar. Genomics">
        <title>Expression of sulfatases in Rhodopirellula baltica and the diversity of sulfatases in the genus Rhodopirellula.</title>
        <authorList>
            <person name="Wegner C.E."/>
            <person name="Richter-Heitmann T."/>
            <person name="Klindworth A."/>
            <person name="Klockow C."/>
            <person name="Richter M."/>
            <person name="Achstetter T."/>
            <person name="Glockner F.O."/>
            <person name="Harder J."/>
        </authorList>
    </citation>
    <scope>NUCLEOTIDE SEQUENCE [LARGE SCALE GENOMIC DNA]</scope>
    <source>
        <strain evidence="1 2">WH47</strain>
    </source>
</reference>
<organism evidence="1 2">
    <name type="scientific">Rhodopirellula baltica WH47</name>
    <dbReference type="NCBI Taxonomy" id="991778"/>
    <lineage>
        <taxon>Bacteria</taxon>
        <taxon>Pseudomonadati</taxon>
        <taxon>Planctomycetota</taxon>
        <taxon>Planctomycetia</taxon>
        <taxon>Pirellulales</taxon>
        <taxon>Pirellulaceae</taxon>
        <taxon>Rhodopirellula</taxon>
    </lineage>
</organism>
<protein>
    <submittedName>
        <fullName evidence="1">Uncharacterized protein</fullName>
    </submittedName>
</protein>
<dbReference type="AlphaFoldDB" id="F2AQB7"/>
<evidence type="ECO:0000313" key="2">
    <source>
        <dbReference type="Proteomes" id="UP000006222"/>
    </source>
</evidence>
<gene>
    <name evidence="1" type="ORF">RBWH47_02212</name>
</gene>
<comment type="caution">
    <text evidence="1">The sequence shown here is derived from an EMBL/GenBank/DDBJ whole genome shotgun (WGS) entry which is preliminary data.</text>
</comment>